<evidence type="ECO:0000313" key="3">
    <source>
        <dbReference type="Proteomes" id="UP000266272"/>
    </source>
</evidence>
<feature type="compositionally biased region" description="Basic and acidic residues" evidence="1">
    <location>
        <begin position="11"/>
        <end position="30"/>
    </location>
</feature>
<dbReference type="Proteomes" id="UP000266272">
    <property type="component" value="Unassembled WGS sequence"/>
</dbReference>
<feature type="non-terminal residue" evidence="2">
    <location>
        <position position="1"/>
    </location>
</feature>
<dbReference type="EMBL" id="PXOA01000709">
    <property type="protein sequence ID" value="RFU73059.1"/>
    <property type="molecule type" value="Genomic_DNA"/>
</dbReference>
<accession>A0A395NAM0</accession>
<sequence length="129" mass="13632">APPAEEGTGGGREERVEYDRDGAAREGEVWEKSEPWDAAAVVMASEQAQESAVNLFNEYFVCQGRPRAAKRHREAVDGSGCGQANAGRGEIGARPAARSINLELARRAHQASTCASTASIETLASASTE</sequence>
<comment type="caution">
    <text evidence="2">The sequence shown here is derived from an EMBL/GenBank/DDBJ whole genome shotgun (WGS) entry which is preliminary data.</text>
</comment>
<name>A0A395NAM0_TRIAR</name>
<keyword evidence="3" id="KW-1185">Reference proteome</keyword>
<feature type="region of interest" description="Disordered" evidence="1">
    <location>
        <begin position="1"/>
        <end position="30"/>
    </location>
</feature>
<evidence type="ECO:0000313" key="2">
    <source>
        <dbReference type="EMBL" id="RFU73059.1"/>
    </source>
</evidence>
<reference evidence="2 3" key="1">
    <citation type="journal article" date="2018" name="PLoS Pathog.">
        <title>Evolution of structural diversity of trichothecenes, a family of toxins produced by plant pathogenic and entomopathogenic fungi.</title>
        <authorList>
            <person name="Proctor R.H."/>
            <person name="McCormick S.P."/>
            <person name="Kim H.S."/>
            <person name="Cardoza R.E."/>
            <person name="Stanley A.M."/>
            <person name="Lindo L."/>
            <person name="Kelly A."/>
            <person name="Brown D.W."/>
            <person name="Lee T."/>
            <person name="Vaughan M.M."/>
            <person name="Alexander N.J."/>
            <person name="Busman M."/>
            <person name="Gutierrez S."/>
        </authorList>
    </citation>
    <scope>NUCLEOTIDE SEQUENCE [LARGE SCALE GENOMIC DNA]</scope>
    <source>
        <strain evidence="2 3">IBT 40837</strain>
    </source>
</reference>
<protein>
    <submittedName>
        <fullName evidence="2">Uncharacterized protein</fullName>
    </submittedName>
</protein>
<proteinExistence type="predicted"/>
<dbReference type="AlphaFoldDB" id="A0A395NAM0"/>
<gene>
    <name evidence="2" type="ORF">TARUN_9189</name>
</gene>
<organism evidence="2 3">
    <name type="scientific">Trichoderma arundinaceum</name>
    <dbReference type="NCBI Taxonomy" id="490622"/>
    <lineage>
        <taxon>Eukaryota</taxon>
        <taxon>Fungi</taxon>
        <taxon>Dikarya</taxon>
        <taxon>Ascomycota</taxon>
        <taxon>Pezizomycotina</taxon>
        <taxon>Sordariomycetes</taxon>
        <taxon>Hypocreomycetidae</taxon>
        <taxon>Hypocreales</taxon>
        <taxon>Hypocreaceae</taxon>
        <taxon>Trichoderma</taxon>
    </lineage>
</organism>
<evidence type="ECO:0000256" key="1">
    <source>
        <dbReference type="SAM" id="MobiDB-lite"/>
    </source>
</evidence>